<evidence type="ECO:0000313" key="7">
    <source>
        <dbReference type="EMBL" id="QBY53308.1"/>
    </source>
</evidence>
<dbReference type="Pfam" id="PF00126">
    <property type="entry name" value="HTH_1"/>
    <property type="match status" value="1"/>
</dbReference>
<dbReference type="SUPFAM" id="SSF46785">
    <property type="entry name" value="Winged helix' DNA-binding domain"/>
    <property type="match status" value="1"/>
</dbReference>
<dbReference type="OrthoDB" id="8928056at2"/>
<dbReference type="PANTHER" id="PTHR30537">
    <property type="entry name" value="HTH-TYPE TRANSCRIPTIONAL REGULATOR"/>
    <property type="match status" value="1"/>
</dbReference>
<protein>
    <submittedName>
        <fullName evidence="7">LysR family transcriptional regulator</fullName>
    </submittedName>
</protein>
<dbReference type="CDD" id="cd08422">
    <property type="entry name" value="PBP2_CrgA_like"/>
    <property type="match status" value="1"/>
</dbReference>
<dbReference type="Proteomes" id="UP000295294">
    <property type="component" value="Chromosome 2"/>
</dbReference>
<keyword evidence="3" id="KW-0238">DNA-binding</keyword>
<dbReference type="GO" id="GO:0006351">
    <property type="term" value="P:DNA-templated transcription"/>
    <property type="evidence" value="ECO:0007669"/>
    <property type="project" value="TreeGrafter"/>
</dbReference>
<evidence type="ECO:0000256" key="2">
    <source>
        <dbReference type="ARBA" id="ARBA00023015"/>
    </source>
</evidence>
<dbReference type="InterPro" id="IPR000847">
    <property type="entry name" value="LysR_HTH_N"/>
</dbReference>
<evidence type="ECO:0000256" key="1">
    <source>
        <dbReference type="ARBA" id="ARBA00009437"/>
    </source>
</evidence>
<dbReference type="KEGG" id="cox:E0W60_19645"/>
<dbReference type="Gene3D" id="1.10.10.10">
    <property type="entry name" value="Winged helix-like DNA-binding domain superfamily/Winged helix DNA-binding domain"/>
    <property type="match status" value="1"/>
</dbReference>
<feature type="region of interest" description="Disordered" evidence="5">
    <location>
        <begin position="300"/>
        <end position="321"/>
    </location>
</feature>
<dbReference type="InterPro" id="IPR058163">
    <property type="entry name" value="LysR-type_TF_proteobact-type"/>
</dbReference>
<dbReference type="AlphaFoldDB" id="A0A4P7LCP2"/>
<sequence>MQLKTEEIEAYLLVVESGSVSGAARHLALSKSVVSKRISDLERSLGVTLLQRSTRSVQPTESGRHFYEQARAAMAQLTHAAESISETSQQLCGELRILAPMSFGTLWLSPLIAEFASAHPRLHVVMELDDRLADTGHERYDVAIRITRLGDSALIARRLAVSRRIACCSPAYAARAGLPASLADISQHACLSYSNSAPGQVWAFRGATPQAAPKVIAPRGVFTANNGEVLRDAALAGHGITVLPLFIISADLAAGRLVQVLPHEVPLDDGIFAIYPRSNFTSQKVRTLVQYLQQAMSPPPWEARAAGGSQVPEPAPLLRHG</sequence>
<keyword evidence="4" id="KW-0804">Transcription</keyword>
<proteinExistence type="inferred from homology"/>
<dbReference type="PROSITE" id="PS50931">
    <property type="entry name" value="HTH_LYSR"/>
    <property type="match status" value="1"/>
</dbReference>
<dbReference type="PANTHER" id="PTHR30537:SF81">
    <property type="entry name" value="TRANSCRIPTIONAL REGULATOR-RELATED"/>
    <property type="match status" value="1"/>
</dbReference>
<dbReference type="InterPro" id="IPR036388">
    <property type="entry name" value="WH-like_DNA-bd_sf"/>
</dbReference>
<evidence type="ECO:0000256" key="3">
    <source>
        <dbReference type="ARBA" id="ARBA00023125"/>
    </source>
</evidence>
<dbReference type="FunFam" id="1.10.10.10:FF:000001">
    <property type="entry name" value="LysR family transcriptional regulator"/>
    <property type="match status" value="1"/>
</dbReference>
<dbReference type="FunFam" id="3.40.190.290:FF:000001">
    <property type="entry name" value="Transcriptional regulator, LysR family"/>
    <property type="match status" value="1"/>
</dbReference>
<evidence type="ECO:0000256" key="5">
    <source>
        <dbReference type="SAM" id="MobiDB-lite"/>
    </source>
</evidence>
<dbReference type="GO" id="GO:0003700">
    <property type="term" value="F:DNA-binding transcription factor activity"/>
    <property type="evidence" value="ECO:0007669"/>
    <property type="project" value="InterPro"/>
</dbReference>
<accession>A0A4P7LCP2</accession>
<gene>
    <name evidence="7" type="ORF">E0W60_19645</name>
</gene>
<feature type="domain" description="HTH lysR-type" evidence="6">
    <location>
        <begin position="3"/>
        <end position="60"/>
    </location>
</feature>
<dbReference type="SUPFAM" id="SSF53850">
    <property type="entry name" value="Periplasmic binding protein-like II"/>
    <property type="match status" value="1"/>
</dbReference>
<dbReference type="RefSeq" id="WP_135705335.1">
    <property type="nucleotide sequence ID" value="NZ_CP038635.1"/>
</dbReference>
<dbReference type="Gene3D" id="3.40.190.290">
    <property type="match status" value="1"/>
</dbReference>
<organism evidence="7 8">
    <name type="scientific">Cupriavidus oxalaticus</name>
    <dbReference type="NCBI Taxonomy" id="96344"/>
    <lineage>
        <taxon>Bacteria</taxon>
        <taxon>Pseudomonadati</taxon>
        <taxon>Pseudomonadota</taxon>
        <taxon>Betaproteobacteria</taxon>
        <taxon>Burkholderiales</taxon>
        <taxon>Burkholderiaceae</taxon>
        <taxon>Cupriavidus</taxon>
    </lineage>
</organism>
<keyword evidence="2" id="KW-0805">Transcription regulation</keyword>
<dbReference type="GO" id="GO:0043565">
    <property type="term" value="F:sequence-specific DNA binding"/>
    <property type="evidence" value="ECO:0007669"/>
    <property type="project" value="TreeGrafter"/>
</dbReference>
<dbReference type="EMBL" id="CP038635">
    <property type="protein sequence ID" value="QBY53308.1"/>
    <property type="molecule type" value="Genomic_DNA"/>
</dbReference>
<evidence type="ECO:0000259" key="6">
    <source>
        <dbReference type="PROSITE" id="PS50931"/>
    </source>
</evidence>
<evidence type="ECO:0000313" key="8">
    <source>
        <dbReference type="Proteomes" id="UP000295294"/>
    </source>
</evidence>
<reference evidence="7 8" key="1">
    <citation type="submission" date="2019-03" db="EMBL/GenBank/DDBJ databases">
        <title>Efficiently degradation of phenoxyalkanoic acid herbicides by Cupriavidus oxalaticus strain X32.</title>
        <authorList>
            <person name="Sheng X."/>
        </authorList>
    </citation>
    <scope>NUCLEOTIDE SEQUENCE [LARGE SCALE GENOMIC DNA]</scope>
    <source>
        <strain evidence="7 8">X32</strain>
    </source>
</reference>
<dbReference type="InterPro" id="IPR036390">
    <property type="entry name" value="WH_DNA-bd_sf"/>
</dbReference>
<dbReference type="Pfam" id="PF03466">
    <property type="entry name" value="LysR_substrate"/>
    <property type="match status" value="1"/>
</dbReference>
<name>A0A4P7LCP2_9BURK</name>
<comment type="similarity">
    <text evidence="1">Belongs to the LysR transcriptional regulatory family.</text>
</comment>
<dbReference type="InterPro" id="IPR005119">
    <property type="entry name" value="LysR_subst-bd"/>
</dbReference>
<evidence type="ECO:0000256" key="4">
    <source>
        <dbReference type="ARBA" id="ARBA00023163"/>
    </source>
</evidence>